<evidence type="ECO:0000256" key="1">
    <source>
        <dbReference type="SAM" id="MobiDB-lite"/>
    </source>
</evidence>
<dbReference type="EMBL" id="QUAK01000020">
    <property type="protein sequence ID" value="RFU88007.1"/>
    <property type="molecule type" value="Genomic_DNA"/>
</dbReference>
<keyword evidence="3" id="KW-1185">Reference proteome</keyword>
<protein>
    <submittedName>
        <fullName evidence="2">RidA family protein</fullName>
    </submittedName>
</protein>
<name>A0A372MCH0_9ACTN</name>
<dbReference type="Gene3D" id="3.30.1330.40">
    <property type="entry name" value="RutC-like"/>
    <property type="match status" value="1"/>
</dbReference>
<comment type="caution">
    <text evidence="2">The sequence shown here is derived from an EMBL/GenBank/DDBJ whole genome shotgun (WGS) entry which is preliminary data.</text>
</comment>
<proteinExistence type="predicted"/>
<dbReference type="SUPFAM" id="SSF55298">
    <property type="entry name" value="YjgF-like"/>
    <property type="match status" value="1"/>
</dbReference>
<evidence type="ECO:0000313" key="3">
    <source>
        <dbReference type="Proteomes" id="UP000263094"/>
    </source>
</evidence>
<dbReference type="GO" id="GO:0019239">
    <property type="term" value="F:deaminase activity"/>
    <property type="evidence" value="ECO:0007669"/>
    <property type="project" value="TreeGrafter"/>
</dbReference>
<feature type="region of interest" description="Disordered" evidence="1">
    <location>
        <begin position="1"/>
        <end position="29"/>
    </location>
</feature>
<dbReference type="InterPro" id="IPR006175">
    <property type="entry name" value="YjgF/YER057c/UK114"/>
</dbReference>
<dbReference type="AlphaFoldDB" id="A0A372MCH0"/>
<dbReference type="Proteomes" id="UP000263094">
    <property type="component" value="Unassembled WGS sequence"/>
</dbReference>
<dbReference type="GO" id="GO:0005829">
    <property type="term" value="C:cytosol"/>
    <property type="evidence" value="ECO:0007669"/>
    <property type="project" value="TreeGrafter"/>
</dbReference>
<dbReference type="Pfam" id="PF01042">
    <property type="entry name" value="Ribonuc_L-PSP"/>
    <property type="match status" value="1"/>
</dbReference>
<dbReference type="InterPro" id="IPR035959">
    <property type="entry name" value="RutC-like_sf"/>
</dbReference>
<dbReference type="CDD" id="cd00448">
    <property type="entry name" value="YjgF_YER057c_UK114_family"/>
    <property type="match status" value="1"/>
</dbReference>
<organism evidence="2 3">
    <name type="scientific">Streptomyces triticagri</name>
    <dbReference type="NCBI Taxonomy" id="2293568"/>
    <lineage>
        <taxon>Bacteria</taxon>
        <taxon>Bacillati</taxon>
        <taxon>Actinomycetota</taxon>
        <taxon>Actinomycetes</taxon>
        <taxon>Kitasatosporales</taxon>
        <taxon>Streptomycetaceae</taxon>
        <taxon>Streptomyces</taxon>
    </lineage>
</organism>
<evidence type="ECO:0000313" key="2">
    <source>
        <dbReference type="EMBL" id="RFU88007.1"/>
    </source>
</evidence>
<accession>A0A372MCH0</accession>
<dbReference type="RefSeq" id="WP_128554494.1">
    <property type="nucleotide sequence ID" value="NZ_QUAK01000020.1"/>
</dbReference>
<gene>
    <name evidence="2" type="ORF">DY218_04015</name>
</gene>
<dbReference type="PANTHER" id="PTHR11803">
    <property type="entry name" value="2-IMINOBUTANOATE/2-IMINOPROPANOATE DEAMINASE RIDA"/>
    <property type="match status" value="1"/>
</dbReference>
<dbReference type="OrthoDB" id="8684161at2"/>
<reference evidence="2 3" key="1">
    <citation type="submission" date="2018-08" db="EMBL/GenBank/DDBJ databases">
        <title>Isolation, diversity and antifungal activity of Actinobacteria from wheat.</title>
        <authorList>
            <person name="Han C."/>
        </authorList>
    </citation>
    <scope>NUCLEOTIDE SEQUENCE [LARGE SCALE GENOMIC DNA]</scope>
    <source>
        <strain evidence="2 3">NEAU-YY421</strain>
    </source>
</reference>
<dbReference type="PANTHER" id="PTHR11803:SF39">
    <property type="entry name" value="2-IMINOBUTANOATE_2-IMINOPROPANOATE DEAMINASE"/>
    <property type="match status" value="1"/>
</dbReference>
<feature type="compositionally biased region" description="Low complexity" evidence="1">
    <location>
        <begin position="1"/>
        <end position="28"/>
    </location>
</feature>
<sequence>MTSPDDTTASTATTAPRAITTDRAPRPAGAYSQGIEAAGLVWTAGFGPQDPATGAVADTVGEQTAQVLRNVLAVLAEQGLDASDIVKATVHLQHLHRDFEEFNRAYEEFFTPPYPVRTTVGSDLMNILVEIDVVAVRRPTEDQSVPSTSPRA</sequence>